<evidence type="ECO:0000313" key="3">
    <source>
        <dbReference type="Proteomes" id="UP000030643"/>
    </source>
</evidence>
<dbReference type="AlphaFoldDB" id="A0A069CS99"/>
<dbReference type="STRING" id="1329250.WOSG25_041410"/>
<dbReference type="Proteomes" id="UP000030643">
    <property type="component" value="Unassembled WGS sequence"/>
</dbReference>
<keyword evidence="1" id="KW-0175">Coiled coil</keyword>
<dbReference type="EMBL" id="DF820487">
    <property type="protein sequence ID" value="GAK30700.1"/>
    <property type="molecule type" value="Genomic_DNA"/>
</dbReference>
<dbReference type="RefSeq" id="WP_027698789.1">
    <property type="nucleotide sequence ID" value="NZ_DF820487.1"/>
</dbReference>
<evidence type="ECO:0000256" key="1">
    <source>
        <dbReference type="SAM" id="Coils"/>
    </source>
</evidence>
<feature type="coiled-coil region" evidence="1">
    <location>
        <begin position="15"/>
        <end position="61"/>
    </location>
</feature>
<evidence type="ECO:0000313" key="2">
    <source>
        <dbReference type="EMBL" id="GAK30700.1"/>
    </source>
</evidence>
<accession>A0A069CS99</accession>
<reference evidence="3" key="1">
    <citation type="journal article" date="2014" name="Genome Announc.">
        <title>Draft genome sequence of Weissella oryzae SG25T, isolated from fermented rice grains.</title>
        <authorList>
            <person name="Tanizawa Y."/>
            <person name="Fujisawa T."/>
            <person name="Mochizuki T."/>
            <person name="Kaminuma E."/>
            <person name="Suzuki Y."/>
            <person name="Nakamura Y."/>
            <person name="Tohno M."/>
        </authorList>
    </citation>
    <scope>NUCLEOTIDE SEQUENCE [LARGE SCALE GENOMIC DNA]</scope>
    <source>
        <strain evidence="3">DSM 25784 / JCM 18191 / LMG 30913 / SG25</strain>
    </source>
</reference>
<protein>
    <submittedName>
        <fullName evidence="2">Uncharacterized protein</fullName>
    </submittedName>
</protein>
<proteinExistence type="predicted"/>
<organism evidence="2 3">
    <name type="scientific">Weissella oryzae (strain DSM 25784 / JCM 18191 / LMG 30913 / SG25)</name>
    <dbReference type="NCBI Taxonomy" id="1329250"/>
    <lineage>
        <taxon>Bacteria</taxon>
        <taxon>Bacillati</taxon>
        <taxon>Bacillota</taxon>
        <taxon>Bacilli</taxon>
        <taxon>Lactobacillales</taxon>
        <taxon>Lactobacillaceae</taxon>
        <taxon>Weissella</taxon>
    </lineage>
</organism>
<sequence>MENDLSTFQEIIGIAKDLEQLRIKQQEDLSATEKDFVNKIVEQLLQKNTTYLDALNELKQNRPIQDDFYQNSIFEKISGKIVEYAMKQEPRV</sequence>
<gene>
    <name evidence="2" type="ORF">WOSG25_041410</name>
</gene>
<name>A0A069CS99_WEIOS</name>
<keyword evidence="3" id="KW-1185">Reference proteome</keyword>